<feature type="transmembrane region" description="Helical" evidence="2">
    <location>
        <begin position="60"/>
        <end position="84"/>
    </location>
</feature>
<feature type="compositionally biased region" description="Pro residues" evidence="1">
    <location>
        <begin position="1"/>
        <end position="10"/>
    </location>
</feature>
<organism evidence="3 4">
    <name type="scientific">Sinomonas cyclohexanicum</name>
    <name type="common">Corynebacterium cyclohexanicum</name>
    <dbReference type="NCBI Taxonomy" id="322009"/>
    <lineage>
        <taxon>Bacteria</taxon>
        <taxon>Bacillati</taxon>
        <taxon>Actinomycetota</taxon>
        <taxon>Actinomycetes</taxon>
        <taxon>Micrococcales</taxon>
        <taxon>Micrococcaceae</taxon>
        <taxon>Sinomonas</taxon>
    </lineage>
</organism>
<keyword evidence="2" id="KW-1133">Transmembrane helix</keyword>
<dbReference type="EMBL" id="AP024525">
    <property type="protein sequence ID" value="BCT77409.1"/>
    <property type="molecule type" value="Genomic_DNA"/>
</dbReference>
<reference evidence="3 4" key="1">
    <citation type="journal article" date="2021" name="J. Biosci. Bioeng.">
        <title>Identification and characterization of a chc gene cluster responsible for the aromatization pathway of cyclohexanecarboxylate degradation in Sinomonas cyclohexanicum ATCC 51369.</title>
        <authorList>
            <person name="Yamamoto T."/>
            <person name="Hasegawa Y."/>
            <person name="Lau P.C.K."/>
            <person name="Iwaki H."/>
        </authorList>
    </citation>
    <scope>NUCLEOTIDE SEQUENCE [LARGE SCALE GENOMIC DNA]</scope>
    <source>
        <strain evidence="3 4">ATCC 51369</strain>
    </source>
</reference>
<evidence type="ECO:0000313" key="3">
    <source>
        <dbReference type="EMBL" id="BCT77409.1"/>
    </source>
</evidence>
<feature type="transmembrane region" description="Helical" evidence="2">
    <location>
        <begin position="186"/>
        <end position="208"/>
    </location>
</feature>
<accession>A0ABM7PYN7</accession>
<sequence>MSQQPTPPQYPSGSGQPGTPPYQPSYAPLPPQGAYQGPWPSQMPSGTFPGMPTVGLPRPLTLTLAFWLLLAASVLPLATIPAVLDWMHVYLREALIASTARAGRSGNAGAFAQQFSAITAPIVWVSAIAGSALSALMAFGVRAGMNWVRILTTVSAGFTLVGFLGNIAVAALAAPLATVTRFPMPLMVYVISFTAGAIFIAGTILAWLPPSSQYIAARRAAKLGGGYLR</sequence>
<dbReference type="Proteomes" id="UP001319861">
    <property type="component" value="Chromosome"/>
</dbReference>
<feature type="region of interest" description="Disordered" evidence="1">
    <location>
        <begin position="1"/>
        <end position="42"/>
    </location>
</feature>
<keyword evidence="2" id="KW-0472">Membrane</keyword>
<proteinExistence type="predicted"/>
<evidence type="ECO:0000256" key="1">
    <source>
        <dbReference type="SAM" id="MobiDB-lite"/>
    </source>
</evidence>
<feature type="compositionally biased region" description="Pro residues" evidence="1">
    <location>
        <begin position="18"/>
        <end position="31"/>
    </location>
</feature>
<keyword evidence="2" id="KW-0812">Transmembrane</keyword>
<protein>
    <submittedName>
        <fullName evidence="3">Uncharacterized protein</fullName>
    </submittedName>
</protein>
<evidence type="ECO:0000313" key="4">
    <source>
        <dbReference type="Proteomes" id="UP001319861"/>
    </source>
</evidence>
<keyword evidence="4" id="KW-1185">Reference proteome</keyword>
<evidence type="ECO:0000256" key="2">
    <source>
        <dbReference type="SAM" id="Phobius"/>
    </source>
</evidence>
<dbReference type="RefSeq" id="WP_229230116.1">
    <property type="nucleotide sequence ID" value="NZ_AP024525.1"/>
</dbReference>
<feature type="transmembrane region" description="Helical" evidence="2">
    <location>
        <begin position="153"/>
        <end position="174"/>
    </location>
</feature>
<name>A0ABM7PYN7_SINCY</name>
<feature type="transmembrane region" description="Helical" evidence="2">
    <location>
        <begin position="122"/>
        <end position="141"/>
    </location>
</feature>
<gene>
    <name evidence="3" type="ORF">SCMU_32510</name>
</gene>